<keyword evidence="2" id="KW-1185">Reference proteome</keyword>
<proteinExistence type="predicted"/>
<evidence type="ECO:0000313" key="1">
    <source>
        <dbReference type="EMBL" id="EDX72510.1"/>
    </source>
</evidence>
<dbReference type="HOGENOM" id="CLU_3287918_0_0_3"/>
<protein>
    <submittedName>
        <fullName evidence="1">Uncharacterized protein</fullName>
    </submittedName>
</protein>
<accession>B4W033</accession>
<sequence>MDAWEAERNQADFVKIRDRALEFNLFSHTEVPNTAQAASR</sequence>
<name>B4W033_9CYAN</name>
<dbReference type="AlphaFoldDB" id="B4W033"/>
<reference evidence="1 2" key="1">
    <citation type="submission" date="2008-07" db="EMBL/GenBank/DDBJ databases">
        <authorList>
            <person name="Tandeau de Marsac N."/>
            <person name="Ferriera S."/>
            <person name="Johnson J."/>
            <person name="Kravitz S."/>
            <person name="Beeson K."/>
            <person name="Sutton G."/>
            <person name="Rogers Y.-H."/>
            <person name="Friedman R."/>
            <person name="Frazier M."/>
            <person name="Venter J.C."/>
        </authorList>
    </citation>
    <scope>NUCLEOTIDE SEQUENCE [LARGE SCALE GENOMIC DNA]</scope>
    <source>
        <strain evidence="1 2">PCC 7420</strain>
    </source>
</reference>
<evidence type="ECO:0000313" key="2">
    <source>
        <dbReference type="Proteomes" id="UP000003835"/>
    </source>
</evidence>
<organism evidence="1 2">
    <name type="scientific">Coleofasciculus chthonoplastes PCC 7420</name>
    <dbReference type="NCBI Taxonomy" id="118168"/>
    <lineage>
        <taxon>Bacteria</taxon>
        <taxon>Bacillati</taxon>
        <taxon>Cyanobacteriota</taxon>
        <taxon>Cyanophyceae</taxon>
        <taxon>Coleofasciculales</taxon>
        <taxon>Coleofasciculaceae</taxon>
        <taxon>Coleofasciculus</taxon>
    </lineage>
</organism>
<gene>
    <name evidence="1" type="ORF">MC7420_3582</name>
</gene>
<dbReference type="Proteomes" id="UP000003835">
    <property type="component" value="Unassembled WGS sequence"/>
</dbReference>
<dbReference type="EMBL" id="DS989864">
    <property type="protein sequence ID" value="EDX72510.1"/>
    <property type="molecule type" value="Genomic_DNA"/>
</dbReference>